<name>A0A0N4XK44_NIPBR</name>
<dbReference type="AlphaFoldDB" id="A0A0N4XK44"/>
<gene>
    <name evidence="1" type="ORF">NBR_LOCUS2896</name>
</gene>
<evidence type="ECO:0000313" key="1">
    <source>
        <dbReference type="EMBL" id="VDL66485.1"/>
    </source>
</evidence>
<protein>
    <submittedName>
        <fullName evidence="1 3">Uncharacterized protein</fullName>
    </submittedName>
</protein>
<accession>A0A0N4XK44</accession>
<dbReference type="EMBL" id="UYSL01003783">
    <property type="protein sequence ID" value="VDL66485.1"/>
    <property type="molecule type" value="Genomic_DNA"/>
</dbReference>
<reference evidence="3" key="1">
    <citation type="submission" date="2017-02" db="UniProtKB">
        <authorList>
            <consortium name="WormBaseParasite"/>
        </authorList>
    </citation>
    <scope>IDENTIFICATION</scope>
</reference>
<organism evidence="3">
    <name type="scientific">Nippostrongylus brasiliensis</name>
    <name type="common">Rat hookworm</name>
    <dbReference type="NCBI Taxonomy" id="27835"/>
    <lineage>
        <taxon>Eukaryota</taxon>
        <taxon>Metazoa</taxon>
        <taxon>Ecdysozoa</taxon>
        <taxon>Nematoda</taxon>
        <taxon>Chromadorea</taxon>
        <taxon>Rhabditida</taxon>
        <taxon>Rhabditina</taxon>
        <taxon>Rhabditomorpha</taxon>
        <taxon>Strongyloidea</taxon>
        <taxon>Heligmosomidae</taxon>
        <taxon>Nippostrongylus</taxon>
    </lineage>
</organism>
<dbReference type="WBParaSite" id="NBR_0000289601-mRNA-1">
    <property type="protein sequence ID" value="NBR_0000289601-mRNA-1"/>
    <property type="gene ID" value="NBR_0000289601"/>
</dbReference>
<dbReference type="Proteomes" id="UP000271162">
    <property type="component" value="Unassembled WGS sequence"/>
</dbReference>
<proteinExistence type="predicted"/>
<sequence>MSSTIRSKRRSSKSEVRQNGLPVQCRVLPSIQNQFVRKDPEPTRNCFTTPARLDNSIIPRPGPVQPRPLVILTKPPRSGGTQPRSAEIAIQTDDICHRPCWFRYGVTYRHMRVCVPKMTPKPSDIDNCLQNNRYRFNRNSDGNDGHAEFISGVVEGGRRNRA</sequence>
<reference evidence="1 2" key="2">
    <citation type="submission" date="2018-11" db="EMBL/GenBank/DDBJ databases">
        <authorList>
            <consortium name="Pathogen Informatics"/>
        </authorList>
    </citation>
    <scope>NUCLEOTIDE SEQUENCE [LARGE SCALE GENOMIC DNA]</scope>
</reference>
<evidence type="ECO:0000313" key="3">
    <source>
        <dbReference type="WBParaSite" id="NBR_0000289601-mRNA-1"/>
    </source>
</evidence>
<evidence type="ECO:0000313" key="2">
    <source>
        <dbReference type="Proteomes" id="UP000271162"/>
    </source>
</evidence>
<keyword evidence="2" id="KW-1185">Reference proteome</keyword>